<evidence type="ECO:0000256" key="1">
    <source>
        <dbReference type="ARBA" id="ARBA00022737"/>
    </source>
</evidence>
<dbReference type="InterPro" id="IPR003409">
    <property type="entry name" value="MORN"/>
</dbReference>
<evidence type="ECO:0000313" key="4">
    <source>
        <dbReference type="Proteomes" id="UP000204584"/>
    </source>
</evidence>
<reference evidence="3 4" key="1">
    <citation type="journal article" date="2013" name="Science">
        <title>Pandoraviruses: amoeba viruses with genomes up to 2.5 Mb reaching that of parasitic eukaryotes.</title>
        <authorList>
            <person name="Philippe N."/>
            <person name="Legendre M."/>
            <person name="Doutre G."/>
            <person name="Coute Y."/>
            <person name="Poirot O."/>
            <person name="Lescot M."/>
            <person name="Arslan D."/>
            <person name="Seltzer V."/>
            <person name="Bertaux L."/>
            <person name="Bruley C."/>
            <person name="Garin J."/>
            <person name="Claverie J.M."/>
            <person name="Abergel C."/>
        </authorList>
    </citation>
    <scope>NUCLEOTIDE SEQUENCE [LARGE SCALE GENOMIC DNA]</scope>
</reference>
<dbReference type="InterPro" id="IPR001810">
    <property type="entry name" value="F-box_dom"/>
</dbReference>
<dbReference type="EMBL" id="KC977571">
    <property type="protein sequence ID" value="AGO85800.1"/>
    <property type="molecule type" value="Genomic_DNA"/>
</dbReference>
<evidence type="ECO:0000313" key="3">
    <source>
        <dbReference type="EMBL" id="AGO85800.1"/>
    </source>
</evidence>
<dbReference type="SUPFAM" id="SSF82185">
    <property type="entry name" value="Histone H3 K4-specific methyltransferase SET7/9 N-terminal domain"/>
    <property type="match status" value="3"/>
</dbReference>
<evidence type="ECO:0000259" key="2">
    <source>
        <dbReference type="PROSITE" id="PS50181"/>
    </source>
</evidence>
<dbReference type="Pfam" id="PF12937">
    <property type="entry name" value="F-box-like"/>
    <property type="match status" value="1"/>
</dbReference>
<dbReference type="PANTHER" id="PTHR23084">
    <property type="entry name" value="PHOSPHATIDYLINOSITOL-4-PHOSPHATE 5-KINASE RELATED"/>
    <property type="match status" value="1"/>
</dbReference>
<feature type="domain" description="F-box" evidence="2">
    <location>
        <begin position="29"/>
        <end position="78"/>
    </location>
</feature>
<name>S4W5W9_9VIRU</name>
<dbReference type="Pfam" id="PF02493">
    <property type="entry name" value="MORN"/>
    <property type="match status" value="11"/>
</dbReference>
<accession>S4W5W9</accession>
<dbReference type="Proteomes" id="UP000204584">
    <property type="component" value="Segment"/>
</dbReference>
<gene>
    <name evidence="3" type="ORF">psal_cds_1387</name>
</gene>
<keyword evidence="1" id="KW-0677">Repeat</keyword>
<dbReference type="PANTHER" id="PTHR23084:SF179">
    <property type="entry name" value="OS10G0565000 PROTEIN"/>
    <property type="match status" value="1"/>
</dbReference>
<dbReference type="RefSeq" id="YP_008438880.1">
    <property type="nucleotide sequence ID" value="NC_022098.1"/>
</dbReference>
<sequence length="506" mass="55388">MENVTKIQANTEKESKGCRAAAEGRHAVACILDSLPDEVMLDVLVALGSSDVRALLAWSATCRRHRALAMDSTLWRCLYRRRFGAPLHERFLDEGKDWLWLYRARACTVPLTSVGHAVGGQNVATPADAVFWGDFVDGNPCGYGLHANVALGPDRIPIGTGAAAVAPSAAVRHEGHWHGGHMNGKAFAVRTDGSRYQGDWVDGKYHGYGVLTDADGRVFYRGQWQRGSACGYGVRSYDGCDHYAGEWEHGLPNGCGIRTNAKPDGSDSTITYRGMFRDGAYTGYGVVQYSHGGRYEGEWQDGRAHGFGTYTSADAKETYCGHWKHGTYDGFGVIVYKKGHRYEGEWRDGERHGHGTYTCVDGWRVHGTFEYGMQRGYAERVEPDGRVYRGECRDGLPHGRGALCDPDGTVHEGLFRHGQSCDARPDVYQVVRSWPNGFRYEGGWHDSRGSTGHGVCDYPDGSRITGTWNGPTPVDGTVDRHGPSCDAGSPCTACGILAKAPRQLLP</sequence>
<dbReference type="Gene3D" id="2.20.110.10">
    <property type="entry name" value="Histone H3 K4-specific methyltransferase SET7/9 N-terminal domain"/>
    <property type="match status" value="4"/>
</dbReference>
<proteinExistence type="predicted"/>
<dbReference type="PROSITE" id="PS50181">
    <property type="entry name" value="FBOX"/>
    <property type="match status" value="1"/>
</dbReference>
<dbReference type="InterPro" id="IPR036047">
    <property type="entry name" value="F-box-like_dom_sf"/>
</dbReference>
<dbReference type="SUPFAM" id="SSF81383">
    <property type="entry name" value="F-box domain"/>
    <property type="match status" value="1"/>
</dbReference>
<dbReference type="GeneID" id="16607587"/>
<keyword evidence="4" id="KW-1185">Reference proteome</keyword>
<dbReference type="SMART" id="SM00698">
    <property type="entry name" value="MORN"/>
    <property type="match status" value="8"/>
</dbReference>
<organism evidence="3 4">
    <name type="scientific">Pandoravirus salinus</name>
    <dbReference type="NCBI Taxonomy" id="1349410"/>
    <lineage>
        <taxon>Viruses</taxon>
        <taxon>Pandoravirus</taxon>
    </lineage>
</organism>
<protein>
    <submittedName>
        <fullName evidence="3">Morn repeat domain containing protein</fullName>
    </submittedName>
</protein>
<dbReference type="Gene3D" id="1.20.1280.50">
    <property type="match status" value="1"/>
</dbReference>
<dbReference type="KEGG" id="vg:16607587"/>